<dbReference type="Pfam" id="PF00320">
    <property type="entry name" value="GATA"/>
    <property type="match status" value="1"/>
</dbReference>
<keyword evidence="5" id="KW-0805">Transcription regulation</keyword>
<organism evidence="12 13">
    <name type="scientific">Heterotrigona itama</name>
    <dbReference type="NCBI Taxonomy" id="395501"/>
    <lineage>
        <taxon>Eukaryota</taxon>
        <taxon>Metazoa</taxon>
        <taxon>Ecdysozoa</taxon>
        <taxon>Arthropoda</taxon>
        <taxon>Hexapoda</taxon>
        <taxon>Insecta</taxon>
        <taxon>Pterygota</taxon>
        <taxon>Neoptera</taxon>
        <taxon>Endopterygota</taxon>
        <taxon>Hymenoptera</taxon>
        <taxon>Apocrita</taxon>
        <taxon>Aculeata</taxon>
        <taxon>Apoidea</taxon>
        <taxon>Anthophila</taxon>
        <taxon>Apidae</taxon>
        <taxon>Heterotrigona</taxon>
    </lineage>
</organism>
<keyword evidence="3 9" id="KW-0863">Zinc-finger</keyword>
<evidence type="ECO:0000256" key="5">
    <source>
        <dbReference type="ARBA" id="ARBA00023015"/>
    </source>
</evidence>
<dbReference type="EMBL" id="CAJDYZ010007070">
    <property type="protein sequence ID" value="CAD1474013.1"/>
    <property type="molecule type" value="Genomic_DNA"/>
</dbReference>
<dbReference type="Gene3D" id="3.30.50.10">
    <property type="entry name" value="Erythroid Transcription Factor GATA-1, subunit A"/>
    <property type="match status" value="1"/>
</dbReference>
<evidence type="ECO:0000256" key="8">
    <source>
        <dbReference type="ARBA" id="ARBA00023242"/>
    </source>
</evidence>
<evidence type="ECO:0000313" key="13">
    <source>
        <dbReference type="Proteomes" id="UP000752696"/>
    </source>
</evidence>
<protein>
    <recommendedName>
        <fullName evidence="11">GATA-type domain-containing protein</fullName>
    </recommendedName>
</protein>
<feature type="region of interest" description="Disordered" evidence="10">
    <location>
        <begin position="48"/>
        <end position="126"/>
    </location>
</feature>
<feature type="compositionally biased region" description="Low complexity" evidence="10">
    <location>
        <begin position="97"/>
        <end position="121"/>
    </location>
</feature>
<dbReference type="CDD" id="cd00202">
    <property type="entry name" value="ZnF_GATA"/>
    <property type="match status" value="1"/>
</dbReference>
<dbReference type="OrthoDB" id="2162994at2759"/>
<evidence type="ECO:0000259" key="11">
    <source>
        <dbReference type="PROSITE" id="PS50114"/>
    </source>
</evidence>
<dbReference type="GO" id="GO:0000978">
    <property type="term" value="F:RNA polymerase II cis-regulatory region sequence-specific DNA binding"/>
    <property type="evidence" value="ECO:0007669"/>
    <property type="project" value="TreeGrafter"/>
</dbReference>
<dbReference type="GO" id="GO:0045165">
    <property type="term" value="P:cell fate commitment"/>
    <property type="evidence" value="ECO:0007669"/>
    <property type="project" value="TreeGrafter"/>
</dbReference>
<name>A0A6V7H381_9HYME</name>
<keyword evidence="4" id="KW-0862">Zinc</keyword>
<dbReference type="GO" id="GO:0000981">
    <property type="term" value="F:DNA-binding transcription factor activity, RNA polymerase II-specific"/>
    <property type="evidence" value="ECO:0007669"/>
    <property type="project" value="TreeGrafter"/>
</dbReference>
<feature type="non-terminal residue" evidence="12">
    <location>
        <position position="1"/>
    </location>
</feature>
<dbReference type="SMART" id="SM00401">
    <property type="entry name" value="ZnF_GATA"/>
    <property type="match status" value="1"/>
</dbReference>
<dbReference type="SUPFAM" id="SSF57716">
    <property type="entry name" value="Glucocorticoid receptor-like (DNA-binding domain)"/>
    <property type="match status" value="1"/>
</dbReference>
<dbReference type="GO" id="GO:0005634">
    <property type="term" value="C:nucleus"/>
    <property type="evidence" value="ECO:0007669"/>
    <property type="project" value="UniProtKB-SubCell"/>
</dbReference>
<dbReference type="InterPro" id="IPR000679">
    <property type="entry name" value="Znf_GATA"/>
</dbReference>
<accession>A0A6V7H381</accession>
<evidence type="ECO:0000256" key="7">
    <source>
        <dbReference type="ARBA" id="ARBA00023163"/>
    </source>
</evidence>
<dbReference type="GO" id="GO:0000122">
    <property type="term" value="P:negative regulation of transcription by RNA polymerase II"/>
    <property type="evidence" value="ECO:0007669"/>
    <property type="project" value="TreeGrafter"/>
</dbReference>
<gene>
    <name evidence="12" type="ORF">MHI_LOCUS424849</name>
</gene>
<evidence type="ECO:0000256" key="4">
    <source>
        <dbReference type="ARBA" id="ARBA00022833"/>
    </source>
</evidence>
<keyword evidence="2" id="KW-0479">Metal-binding</keyword>
<dbReference type="PROSITE" id="PS00344">
    <property type="entry name" value="GATA_ZN_FINGER_1"/>
    <property type="match status" value="1"/>
</dbReference>
<dbReference type="AlphaFoldDB" id="A0A6V7H381"/>
<sequence length="258" mass="27609">SASRRVGTSCSNCQTTMTSLWRRNALGEPVCNACGLYFKLHGVNRPHAMKKDSIQTRKRKPKGGMKSTDTSIGGAASCNNNSANNSSSSSSGGGGTTTTTTTNNNNNNNNNHHNNNNNNNNLKLEPDTYGELRMSHAGMPQLSYGSSLYGSPQSASRIVSYQSTTSGIYYDMIASQQPQQHHQHQQLLETHSPKVECPSPPCANRSPVMISANHSPDHHQLASPHIVTLGNSSPGTAATKIILDNGHIDRPTVVSISS</sequence>
<evidence type="ECO:0000256" key="3">
    <source>
        <dbReference type="ARBA" id="ARBA00022771"/>
    </source>
</evidence>
<dbReference type="PANTHER" id="PTHR10071:SF337">
    <property type="entry name" value="GATA-BINDING FACTOR A"/>
    <property type="match status" value="1"/>
</dbReference>
<evidence type="ECO:0000256" key="9">
    <source>
        <dbReference type="PROSITE-ProRule" id="PRU00094"/>
    </source>
</evidence>
<dbReference type="InterPro" id="IPR039355">
    <property type="entry name" value="Transcription_factor_GATA"/>
</dbReference>
<feature type="compositionally biased region" description="Low complexity" evidence="10">
    <location>
        <begin position="79"/>
        <end position="90"/>
    </location>
</feature>
<evidence type="ECO:0000313" key="12">
    <source>
        <dbReference type="EMBL" id="CAD1474013.1"/>
    </source>
</evidence>
<dbReference type="FunFam" id="3.30.50.10:FF:000032">
    <property type="entry name" value="Transcription factor GATA-3"/>
    <property type="match status" value="1"/>
</dbReference>
<keyword evidence="7" id="KW-0804">Transcription</keyword>
<dbReference type="PANTHER" id="PTHR10071">
    <property type="entry name" value="TRANSCRIPTION FACTOR GATA FAMILY MEMBER"/>
    <property type="match status" value="1"/>
</dbReference>
<dbReference type="Proteomes" id="UP000752696">
    <property type="component" value="Unassembled WGS sequence"/>
</dbReference>
<keyword evidence="8" id="KW-0539">Nucleus</keyword>
<evidence type="ECO:0000256" key="6">
    <source>
        <dbReference type="ARBA" id="ARBA00023125"/>
    </source>
</evidence>
<keyword evidence="13" id="KW-1185">Reference proteome</keyword>
<dbReference type="PROSITE" id="PS50114">
    <property type="entry name" value="GATA_ZN_FINGER_2"/>
    <property type="match status" value="1"/>
</dbReference>
<reference evidence="12" key="1">
    <citation type="submission" date="2020-07" db="EMBL/GenBank/DDBJ databases">
        <authorList>
            <person name="Nazaruddin N."/>
        </authorList>
    </citation>
    <scope>NUCLEOTIDE SEQUENCE</scope>
</reference>
<dbReference type="InterPro" id="IPR013088">
    <property type="entry name" value="Znf_NHR/GATA"/>
</dbReference>
<proteinExistence type="predicted"/>
<dbReference type="GO" id="GO:0008270">
    <property type="term" value="F:zinc ion binding"/>
    <property type="evidence" value="ECO:0007669"/>
    <property type="project" value="UniProtKB-KW"/>
</dbReference>
<comment type="caution">
    <text evidence="12">The sequence shown here is derived from an EMBL/GenBank/DDBJ whole genome shotgun (WGS) entry which is preliminary data.</text>
</comment>
<evidence type="ECO:0000256" key="2">
    <source>
        <dbReference type="ARBA" id="ARBA00022723"/>
    </source>
</evidence>
<evidence type="ECO:0000256" key="1">
    <source>
        <dbReference type="ARBA" id="ARBA00004123"/>
    </source>
</evidence>
<keyword evidence="6" id="KW-0238">DNA-binding</keyword>
<feature type="domain" description="GATA-type" evidence="11">
    <location>
        <begin position="4"/>
        <end position="57"/>
    </location>
</feature>
<dbReference type="GO" id="GO:0045944">
    <property type="term" value="P:positive regulation of transcription by RNA polymerase II"/>
    <property type="evidence" value="ECO:0007669"/>
    <property type="project" value="TreeGrafter"/>
</dbReference>
<evidence type="ECO:0000256" key="10">
    <source>
        <dbReference type="SAM" id="MobiDB-lite"/>
    </source>
</evidence>
<comment type="subcellular location">
    <subcellularLocation>
        <location evidence="1">Nucleus</location>
    </subcellularLocation>
</comment>
<dbReference type="PRINTS" id="PR00619">
    <property type="entry name" value="GATAZNFINGER"/>
</dbReference>